<proteinExistence type="inferred from homology"/>
<keyword evidence="6" id="KW-0479">Metal-binding</keyword>
<comment type="subcellular location">
    <subcellularLocation>
        <location evidence="1">Nucleus</location>
    </subcellularLocation>
</comment>
<evidence type="ECO:0000256" key="4">
    <source>
        <dbReference type="ARBA" id="ARBA00020923"/>
    </source>
</evidence>
<keyword evidence="10" id="KW-0539">Nucleus</keyword>
<evidence type="ECO:0000256" key="7">
    <source>
        <dbReference type="ARBA" id="ARBA00022771"/>
    </source>
</evidence>
<dbReference type="GO" id="GO:0008270">
    <property type="term" value="F:zinc ion binding"/>
    <property type="evidence" value="ECO:0007669"/>
    <property type="project" value="UniProtKB-KW"/>
</dbReference>
<evidence type="ECO:0000256" key="3">
    <source>
        <dbReference type="ARBA" id="ARBA00008212"/>
    </source>
</evidence>
<evidence type="ECO:0000256" key="2">
    <source>
        <dbReference type="ARBA" id="ARBA00004718"/>
    </source>
</evidence>
<name>E2BIX3_HARSA</name>
<evidence type="ECO:0000256" key="6">
    <source>
        <dbReference type="ARBA" id="ARBA00022723"/>
    </source>
</evidence>
<feature type="domain" description="SP-RING-type" evidence="14">
    <location>
        <begin position="124"/>
        <end position="207"/>
    </location>
</feature>
<evidence type="ECO:0000256" key="12">
    <source>
        <dbReference type="ARBA" id="ARBA00032533"/>
    </source>
</evidence>
<sequence>MELFMQTIGDLDSNFTKMATNIVKYVDDKKERDKMLKELRDALVENCLMTKKITIANEIKDQLEYSEGIDSSQNIQTIMDTYKKAMSEIQVNPLEDIRLLTFDRQMQGLSQVTQNISANVFDDSSTELRLTCTDINVIDPISKTRMTNPVRNIICGHVYDKDSLVAVLEKNRKTRCPVVGCGNKEYISLSKCLTDIVIKTYLENNPT</sequence>
<accession>E2BIX3</accession>
<dbReference type="PhylomeDB" id="E2BIX3"/>
<dbReference type="CDD" id="cd16651">
    <property type="entry name" value="SPL-RING_NSE2"/>
    <property type="match status" value="1"/>
</dbReference>
<dbReference type="STRING" id="610380.E2BIX3"/>
<dbReference type="Pfam" id="PF11789">
    <property type="entry name" value="zf-Nse"/>
    <property type="match status" value="1"/>
</dbReference>
<keyword evidence="9" id="KW-0862">Zinc</keyword>
<dbReference type="InParanoid" id="E2BIX3"/>
<organism evidence="16">
    <name type="scientific">Harpegnathos saltator</name>
    <name type="common">Jerdon's jumping ant</name>
    <dbReference type="NCBI Taxonomy" id="610380"/>
    <lineage>
        <taxon>Eukaryota</taxon>
        <taxon>Metazoa</taxon>
        <taxon>Ecdysozoa</taxon>
        <taxon>Arthropoda</taxon>
        <taxon>Hexapoda</taxon>
        <taxon>Insecta</taxon>
        <taxon>Pterygota</taxon>
        <taxon>Neoptera</taxon>
        <taxon>Endopterygota</taxon>
        <taxon>Hymenoptera</taxon>
        <taxon>Apocrita</taxon>
        <taxon>Aculeata</taxon>
        <taxon>Formicoidea</taxon>
        <taxon>Formicidae</taxon>
        <taxon>Ponerinae</taxon>
        <taxon>Ponerini</taxon>
        <taxon>Harpegnathos</taxon>
    </lineage>
</organism>
<dbReference type="OMA" id="TRCPVIG"/>
<dbReference type="GO" id="GO:0016925">
    <property type="term" value="P:protein sumoylation"/>
    <property type="evidence" value="ECO:0007669"/>
    <property type="project" value="UniProtKB-UniPathway"/>
</dbReference>
<keyword evidence="16" id="KW-1185">Reference proteome</keyword>
<dbReference type="GO" id="GO:0016874">
    <property type="term" value="F:ligase activity"/>
    <property type="evidence" value="ECO:0007669"/>
    <property type="project" value="UniProtKB-KW"/>
</dbReference>
<dbReference type="InterPro" id="IPR026846">
    <property type="entry name" value="Nse2(Mms21)"/>
</dbReference>
<evidence type="ECO:0000256" key="8">
    <source>
        <dbReference type="ARBA" id="ARBA00022786"/>
    </source>
</evidence>
<reference evidence="15 16" key="1">
    <citation type="journal article" date="2010" name="Science">
        <title>Genomic comparison of the ants Camponotus floridanus and Harpegnathos saltator.</title>
        <authorList>
            <person name="Bonasio R."/>
            <person name="Zhang G."/>
            <person name="Ye C."/>
            <person name="Mutti N.S."/>
            <person name="Fang X."/>
            <person name="Qin N."/>
            <person name="Donahue G."/>
            <person name="Yang P."/>
            <person name="Li Q."/>
            <person name="Li C."/>
            <person name="Zhang P."/>
            <person name="Huang Z."/>
            <person name="Berger S.L."/>
            <person name="Reinberg D."/>
            <person name="Wang J."/>
            <person name="Liebig J."/>
        </authorList>
    </citation>
    <scope>NUCLEOTIDE SEQUENCE [LARGE SCALE GENOMIC DNA]</scope>
    <source>
        <strain evidence="15 16">R22 G/1</strain>
    </source>
</reference>
<dbReference type="OrthoDB" id="26899at2759"/>
<comment type="pathway">
    <text evidence="2">Protein modification; protein sumoylation.</text>
</comment>
<dbReference type="InterPro" id="IPR013083">
    <property type="entry name" value="Znf_RING/FYVE/PHD"/>
</dbReference>
<dbReference type="InterPro" id="IPR004181">
    <property type="entry name" value="Znf_MIZ"/>
</dbReference>
<dbReference type="GO" id="GO:0030915">
    <property type="term" value="C:Smc5-Smc6 complex"/>
    <property type="evidence" value="ECO:0007669"/>
    <property type="project" value="InterPro"/>
</dbReference>
<evidence type="ECO:0000256" key="1">
    <source>
        <dbReference type="ARBA" id="ARBA00004123"/>
    </source>
</evidence>
<dbReference type="SUPFAM" id="SSF57850">
    <property type="entry name" value="RING/U-box"/>
    <property type="match status" value="1"/>
</dbReference>
<keyword evidence="7 13" id="KW-0863">Zinc-finger</keyword>
<dbReference type="PANTHER" id="PTHR21330">
    <property type="entry name" value="E3 SUMO-PROTEIN LIGASE NSE2"/>
    <property type="match status" value="1"/>
</dbReference>
<dbReference type="PROSITE" id="PS51044">
    <property type="entry name" value="ZF_SP_RING"/>
    <property type="match status" value="1"/>
</dbReference>
<evidence type="ECO:0000259" key="14">
    <source>
        <dbReference type="PROSITE" id="PS51044"/>
    </source>
</evidence>
<evidence type="ECO:0000256" key="10">
    <source>
        <dbReference type="ARBA" id="ARBA00023242"/>
    </source>
</evidence>
<protein>
    <recommendedName>
        <fullName evidence="4">E3 SUMO-protein ligase NSE2</fullName>
    </recommendedName>
    <alternativeName>
        <fullName evidence="11">E3 SUMO-protein transferase NSE2</fullName>
    </alternativeName>
    <alternativeName>
        <fullName evidence="12">Non-structural maintenance of chromosomes element 2 homolog</fullName>
    </alternativeName>
</protein>
<keyword evidence="5" id="KW-0808">Transferase</keyword>
<keyword evidence="15" id="KW-0436">Ligase</keyword>
<dbReference type="GO" id="GO:0000724">
    <property type="term" value="P:double-strand break repair via homologous recombination"/>
    <property type="evidence" value="ECO:0007669"/>
    <property type="project" value="InterPro"/>
</dbReference>
<dbReference type="Proteomes" id="UP000008237">
    <property type="component" value="Unassembled WGS sequence"/>
</dbReference>
<keyword evidence="8" id="KW-0833">Ubl conjugation pathway</keyword>
<dbReference type="EMBL" id="GL448543">
    <property type="protein sequence ID" value="EFN84318.1"/>
    <property type="molecule type" value="Genomic_DNA"/>
</dbReference>
<evidence type="ECO:0000313" key="16">
    <source>
        <dbReference type="Proteomes" id="UP000008237"/>
    </source>
</evidence>
<evidence type="ECO:0000256" key="11">
    <source>
        <dbReference type="ARBA" id="ARBA00031731"/>
    </source>
</evidence>
<evidence type="ECO:0000256" key="5">
    <source>
        <dbReference type="ARBA" id="ARBA00022679"/>
    </source>
</evidence>
<dbReference type="FunCoup" id="E2BIX3">
    <property type="interactions" value="1859"/>
</dbReference>
<gene>
    <name evidence="15" type="ORF">EAI_13809</name>
</gene>
<comment type="similarity">
    <text evidence="3">Belongs to the NSE2 family.</text>
</comment>
<dbReference type="AlphaFoldDB" id="E2BIX3"/>
<evidence type="ECO:0000313" key="15">
    <source>
        <dbReference type="EMBL" id="EFN84318.1"/>
    </source>
</evidence>
<dbReference type="UniPathway" id="UPA00886"/>
<dbReference type="PANTHER" id="PTHR21330:SF1">
    <property type="entry name" value="E3 SUMO-PROTEIN LIGASE NSE2"/>
    <property type="match status" value="1"/>
</dbReference>
<dbReference type="Gene3D" id="3.30.40.10">
    <property type="entry name" value="Zinc/RING finger domain, C3HC4 (zinc finger)"/>
    <property type="match status" value="1"/>
</dbReference>
<dbReference type="GO" id="GO:0061665">
    <property type="term" value="F:SUMO ligase activity"/>
    <property type="evidence" value="ECO:0007669"/>
    <property type="project" value="TreeGrafter"/>
</dbReference>
<dbReference type="GO" id="GO:0005634">
    <property type="term" value="C:nucleus"/>
    <property type="evidence" value="ECO:0007669"/>
    <property type="project" value="UniProtKB-SubCell"/>
</dbReference>
<dbReference type="KEGG" id="hst:105183334"/>
<evidence type="ECO:0000256" key="9">
    <source>
        <dbReference type="ARBA" id="ARBA00022833"/>
    </source>
</evidence>
<evidence type="ECO:0000256" key="13">
    <source>
        <dbReference type="PROSITE-ProRule" id="PRU00452"/>
    </source>
</evidence>